<dbReference type="EC" id="5.2.1.8" evidence="1"/>
<reference evidence="6 7" key="2">
    <citation type="journal article" date="2022" name="Mol. Biol. Evol.">
        <title>Comparative Genomics Reveals Insights into the Divergent Evolution of Astigmatic Mites and Household Pest Adaptations.</title>
        <authorList>
            <person name="Xiong Q."/>
            <person name="Wan A.T."/>
            <person name="Liu X."/>
            <person name="Fung C.S."/>
            <person name="Xiao X."/>
            <person name="Malainual N."/>
            <person name="Hou J."/>
            <person name="Wang L."/>
            <person name="Wang M."/>
            <person name="Yang K.Y."/>
            <person name="Cui Y."/>
            <person name="Leung E.L."/>
            <person name="Nong W."/>
            <person name="Shin S.K."/>
            <person name="Au S.W."/>
            <person name="Jeong K.Y."/>
            <person name="Chew F.T."/>
            <person name="Hui J.H."/>
            <person name="Leung T.F."/>
            <person name="Tungtrongchitr A."/>
            <person name="Zhong N."/>
            <person name="Liu Z."/>
            <person name="Tsui S.K."/>
        </authorList>
    </citation>
    <scope>NUCLEOTIDE SEQUENCE [LARGE SCALE GENOMIC DNA]</scope>
    <source>
        <strain evidence="6">Derp</strain>
    </source>
</reference>
<feature type="transmembrane region" description="Helical" evidence="4">
    <location>
        <begin position="332"/>
        <end position="351"/>
    </location>
</feature>
<dbReference type="PROSITE" id="PS00170">
    <property type="entry name" value="CSA_PPIASE_1"/>
    <property type="match status" value="1"/>
</dbReference>
<keyword evidence="2" id="KW-0697">Rotamase</keyword>
<organism evidence="6 7">
    <name type="scientific">Dermatophagoides pteronyssinus</name>
    <name type="common">European house dust mite</name>
    <dbReference type="NCBI Taxonomy" id="6956"/>
    <lineage>
        <taxon>Eukaryota</taxon>
        <taxon>Metazoa</taxon>
        <taxon>Ecdysozoa</taxon>
        <taxon>Arthropoda</taxon>
        <taxon>Chelicerata</taxon>
        <taxon>Arachnida</taxon>
        <taxon>Acari</taxon>
        <taxon>Acariformes</taxon>
        <taxon>Sarcoptiformes</taxon>
        <taxon>Astigmata</taxon>
        <taxon>Psoroptidia</taxon>
        <taxon>Analgoidea</taxon>
        <taxon>Pyroglyphidae</taxon>
        <taxon>Dermatophagoidinae</taxon>
        <taxon>Dermatophagoides</taxon>
    </lineage>
</organism>
<evidence type="ECO:0000313" key="7">
    <source>
        <dbReference type="Proteomes" id="UP000887458"/>
    </source>
</evidence>
<keyword evidence="3" id="KW-0413">Isomerase</keyword>
<dbReference type="InterPro" id="IPR002130">
    <property type="entry name" value="Cyclophilin-type_PPIase_dom"/>
</dbReference>
<evidence type="ECO:0000313" key="6">
    <source>
        <dbReference type="EMBL" id="KAH9416842.1"/>
    </source>
</evidence>
<feature type="transmembrane region" description="Helical" evidence="4">
    <location>
        <begin position="165"/>
        <end position="184"/>
    </location>
</feature>
<keyword evidence="7" id="KW-1185">Reference proteome</keyword>
<evidence type="ECO:0000256" key="3">
    <source>
        <dbReference type="ARBA" id="ARBA00023235"/>
    </source>
</evidence>
<proteinExistence type="predicted"/>
<gene>
    <name evidence="6" type="ORF">DERP_011957</name>
</gene>
<dbReference type="InterPro" id="IPR020892">
    <property type="entry name" value="Cyclophilin-type_PPIase_CS"/>
</dbReference>
<dbReference type="SUPFAM" id="SSF50891">
    <property type="entry name" value="Cyclophilin-like"/>
    <property type="match status" value="1"/>
</dbReference>
<keyword evidence="4" id="KW-1133">Transmembrane helix</keyword>
<dbReference type="Gene3D" id="2.40.100.10">
    <property type="entry name" value="Cyclophilin-like"/>
    <property type="match status" value="1"/>
</dbReference>
<sequence length="463" mass="52316">MYDTESKPSKVRIETSLGTFDVELYWNEAPKTCRNFAELSRRGYYDGTKFHRIIPDFIVQGGDPTATGRGGESIYGSTFEDEIVPSLKHTGAGILSMANAGPNTNGSQFFITLAPAQHLDGKHTIFGRVYNNLDIVQKLGRIPTDKNDRPTQNMKKIFGYNTWQWLYFLIASTQLIIIFILTLFNLKQLIDSNELMSSSFVVNATILIICVISISFLACGIFGFKQNEICLFLLAMSLCCFYIAIEFAFTVQYDSTLKLARLCIALSLTSILLISSKTVAIYSEEYSIIGVSPTLLSMYKLQCFFLVLLKFDFLCAVSFALFNIGVPRDEPSWQFIAMSIFILISTIHWIIGRYAVIKEIQSCLLLFITISTLSLLWIPLQLVTLETCFRFDHCSNSILLLSYGSLVSAFILIIVRIWMFMQLLKVYKNFGYGLADSAFIGLVSETTRLLMRSSTYRQSIDCL</sequence>
<reference evidence="6 7" key="1">
    <citation type="journal article" date="2018" name="J. Allergy Clin. Immunol.">
        <title>High-quality assembly of Dermatophagoides pteronyssinus genome and transcriptome reveals a wide range of novel allergens.</title>
        <authorList>
            <person name="Liu X.Y."/>
            <person name="Yang K.Y."/>
            <person name="Wang M.Q."/>
            <person name="Kwok J.S."/>
            <person name="Zeng X."/>
            <person name="Yang Z."/>
            <person name="Xiao X.J."/>
            <person name="Lau C.P."/>
            <person name="Li Y."/>
            <person name="Huang Z.M."/>
            <person name="Ba J.G."/>
            <person name="Yim A.K."/>
            <person name="Ouyang C.Y."/>
            <person name="Ngai S.M."/>
            <person name="Chan T.F."/>
            <person name="Leung E.L."/>
            <person name="Liu L."/>
            <person name="Liu Z.G."/>
            <person name="Tsui S.K."/>
        </authorList>
    </citation>
    <scope>NUCLEOTIDE SEQUENCE [LARGE SCALE GENOMIC DNA]</scope>
    <source>
        <strain evidence="6">Derp</strain>
    </source>
</reference>
<evidence type="ECO:0000256" key="2">
    <source>
        <dbReference type="ARBA" id="ARBA00023110"/>
    </source>
</evidence>
<feature type="transmembrane region" description="Helical" evidence="4">
    <location>
        <begin position="259"/>
        <end position="282"/>
    </location>
</feature>
<dbReference type="PANTHER" id="PTHR45625:SF4">
    <property type="entry name" value="PEPTIDYLPROLYL ISOMERASE DOMAIN AND WD REPEAT-CONTAINING PROTEIN 1"/>
    <property type="match status" value="1"/>
</dbReference>
<feature type="transmembrane region" description="Helical" evidence="4">
    <location>
        <begin position="303"/>
        <end position="326"/>
    </location>
</feature>
<dbReference type="InterPro" id="IPR044666">
    <property type="entry name" value="Cyclophilin_A-like"/>
</dbReference>
<evidence type="ECO:0000256" key="4">
    <source>
        <dbReference type="SAM" id="Phobius"/>
    </source>
</evidence>
<evidence type="ECO:0000259" key="5">
    <source>
        <dbReference type="PROSITE" id="PS50072"/>
    </source>
</evidence>
<feature type="transmembrane region" description="Helical" evidence="4">
    <location>
        <begin position="363"/>
        <end position="380"/>
    </location>
</feature>
<keyword evidence="4" id="KW-0812">Transmembrane</keyword>
<dbReference type="PROSITE" id="PS50072">
    <property type="entry name" value="CSA_PPIASE_2"/>
    <property type="match status" value="1"/>
</dbReference>
<evidence type="ECO:0000256" key="1">
    <source>
        <dbReference type="ARBA" id="ARBA00013194"/>
    </source>
</evidence>
<feature type="transmembrane region" description="Helical" evidence="4">
    <location>
        <begin position="231"/>
        <end position="253"/>
    </location>
</feature>
<feature type="transmembrane region" description="Helical" evidence="4">
    <location>
        <begin position="400"/>
        <end position="419"/>
    </location>
</feature>
<name>A0ABQ8J2P3_DERPT</name>
<comment type="caution">
    <text evidence="6">The sequence shown here is derived from an EMBL/GenBank/DDBJ whole genome shotgun (WGS) entry which is preliminary data.</text>
</comment>
<protein>
    <recommendedName>
        <fullName evidence="1">peptidylprolyl isomerase</fullName>
        <ecNumber evidence="1">5.2.1.8</ecNumber>
    </recommendedName>
</protein>
<dbReference type="EMBL" id="NJHN03000086">
    <property type="protein sequence ID" value="KAH9416842.1"/>
    <property type="molecule type" value="Genomic_DNA"/>
</dbReference>
<feature type="transmembrane region" description="Helical" evidence="4">
    <location>
        <begin position="204"/>
        <end position="224"/>
    </location>
</feature>
<dbReference type="PANTHER" id="PTHR45625">
    <property type="entry name" value="PEPTIDYL-PROLYL CIS-TRANS ISOMERASE-RELATED"/>
    <property type="match status" value="1"/>
</dbReference>
<dbReference type="PRINTS" id="PR00153">
    <property type="entry name" value="CSAPPISMRASE"/>
</dbReference>
<dbReference type="Proteomes" id="UP000887458">
    <property type="component" value="Unassembled WGS sequence"/>
</dbReference>
<dbReference type="InterPro" id="IPR029000">
    <property type="entry name" value="Cyclophilin-like_dom_sf"/>
</dbReference>
<feature type="domain" description="PPIase cyclophilin-type" evidence="5">
    <location>
        <begin position="14"/>
        <end position="154"/>
    </location>
</feature>
<accession>A0ABQ8J2P3</accession>
<keyword evidence="4" id="KW-0472">Membrane</keyword>
<dbReference type="Pfam" id="PF00160">
    <property type="entry name" value="Pro_isomerase"/>
    <property type="match status" value="1"/>
</dbReference>